<feature type="transmembrane region" description="Helical" evidence="1">
    <location>
        <begin position="7"/>
        <end position="26"/>
    </location>
</feature>
<dbReference type="EMBL" id="JAMD01000001">
    <property type="protein sequence ID" value="KEJ97924.1"/>
    <property type="molecule type" value="Genomic_DNA"/>
</dbReference>
<organism evidence="2 3">
    <name type="scientific">Pseudosulfitobacter pseudonitzschiae</name>
    <dbReference type="NCBI Taxonomy" id="1402135"/>
    <lineage>
        <taxon>Bacteria</taxon>
        <taxon>Pseudomonadati</taxon>
        <taxon>Pseudomonadota</taxon>
        <taxon>Alphaproteobacteria</taxon>
        <taxon>Rhodobacterales</taxon>
        <taxon>Roseobacteraceae</taxon>
        <taxon>Pseudosulfitobacter</taxon>
    </lineage>
</organism>
<evidence type="ECO:0000256" key="1">
    <source>
        <dbReference type="SAM" id="Phobius"/>
    </source>
</evidence>
<dbReference type="RefSeq" id="WP_037921180.1">
    <property type="nucleotide sequence ID" value="NZ_CP054599.1"/>
</dbReference>
<keyword evidence="1" id="KW-0472">Membrane</keyword>
<keyword evidence="3" id="KW-1185">Reference proteome</keyword>
<sequence>MHLHELAMGIGIALINIVAVYVIYGITRAIWGGRQTTETKDLAGSIIFRVASLQGLILALVFAQELQNYSEIRADLVTEATAVADVFNDIRRYDTPEMQQVQTTLATYVRHVINHEWEALSKTGKLSGQGWQYREEVYQTALDLDPQTPRQTDLRAHMIQATQKIAELRQKRENSAVHALSGLFWFAAITGVICVAVPYFIYPPTPLHLALLSLYGGYTGVIMYVIYAFSDPFSQPGALPPTAFTQLLLGEMGQY</sequence>
<evidence type="ECO:0008006" key="4">
    <source>
        <dbReference type="Google" id="ProtNLM"/>
    </source>
</evidence>
<feature type="transmembrane region" description="Helical" evidence="1">
    <location>
        <begin position="179"/>
        <end position="201"/>
    </location>
</feature>
<comment type="caution">
    <text evidence="2">The sequence shown here is derived from an EMBL/GenBank/DDBJ whole genome shotgun (WGS) entry which is preliminary data.</text>
</comment>
<accession>A0A073J7J6</accession>
<evidence type="ECO:0000313" key="3">
    <source>
        <dbReference type="Proteomes" id="UP000027746"/>
    </source>
</evidence>
<dbReference type="Pfam" id="PF14023">
    <property type="entry name" value="Bestrophin-like"/>
    <property type="match status" value="1"/>
</dbReference>
<proteinExistence type="predicted"/>
<protein>
    <recommendedName>
        <fullName evidence="4">DUF4239 domain-containing protein</fullName>
    </recommendedName>
</protein>
<dbReference type="GeneID" id="68870472"/>
<keyword evidence="1" id="KW-1133">Transmembrane helix</keyword>
<evidence type="ECO:0000313" key="2">
    <source>
        <dbReference type="EMBL" id="KEJ97924.1"/>
    </source>
</evidence>
<dbReference type="InterPro" id="IPR025333">
    <property type="entry name" value="DUF4239"/>
</dbReference>
<dbReference type="Proteomes" id="UP000027746">
    <property type="component" value="Unassembled WGS sequence"/>
</dbReference>
<name>A0A073J7J6_9RHOB</name>
<dbReference type="OrthoDB" id="8016862at2"/>
<feature type="transmembrane region" description="Helical" evidence="1">
    <location>
        <begin position="207"/>
        <end position="229"/>
    </location>
</feature>
<gene>
    <name evidence="2" type="ORF">SUH3_02755</name>
</gene>
<reference evidence="2 3" key="1">
    <citation type="submission" date="2014-01" db="EMBL/GenBank/DDBJ databases">
        <title>Sulfitobacter sp. H3 (MCCC 1A00686) Genome Sequencing.</title>
        <authorList>
            <person name="Lai Q."/>
            <person name="Hong Z."/>
        </authorList>
    </citation>
    <scope>NUCLEOTIDE SEQUENCE [LARGE SCALE GENOMIC DNA]</scope>
    <source>
        <strain evidence="2 3">H3</strain>
    </source>
</reference>
<keyword evidence="1" id="KW-0812">Transmembrane</keyword>
<dbReference type="AlphaFoldDB" id="A0A073J7J6"/>